<dbReference type="Gene3D" id="2.70.210.12">
    <property type="entry name" value="GTP1/OBG domain"/>
    <property type="match status" value="1"/>
</dbReference>
<sequence length="483" mass="55009">MEIDPNTTFVNNISSNQRIDPSRCVDLIVLGINYRSNEEDVRNYFQQFGELVFCEIKRDAQGQSRGFGFVRFKDYESQLNALNKRHHIDGRTCDLKIPDSKNPGMHEPECARKVFVARLPEIVTADDLNQYFKRFGEVTDVYIPRPSRSFAFVTFLESSIVPSLYGDHFINGCSVHVGPAEPKGKPSDSQFKRSKAASKHLTSLNNIRKMYIADNGEPGEANFKKGKSAEHLTVQVPVGTIVKKMNGNMACELVKHEQKFIAARGGLGGKGNYYFLSNMNRAPTECELGASGDKKKYKLELQLIAHFGLLGFPNAGKSSLLRTISRARPIVGDYEFTTRQPQLGTIEYDDFIQIHVADVPGIVPGASKQDQGLGSQFLRHIERCLALLLIIDMSVERPWEQYDLLMNELHDYKMDLTKKPITVIGNKMDDPDAKRQFDQTRQYIPYPLLPISTIEKINIDKLMLYLRKQYDELITDEWRERIK</sequence>
<name>A0A813N6F1_9BILA</name>
<dbReference type="GO" id="GO:0005525">
    <property type="term" value="F:GTP binding"/>
    <property type="evidence" value="ECO:0007669"/>
    <property type="project" value="UniProtKB-KW"/>
</dbReference>
<dbReference type="EMBL" id="CAJNOG010000007">
    <property type="protein sequence ID" value="CAF0735070.1"/>
    <property type="molecule type" value="Genomic_DNA"/>
</dbReference>
<feature type="domain" description="Obg" evidence="6">
    <location>
        <begin position="154"/>
        <end position="304"/>
    </location>
</feature>
<dbReference type="GO" id="GO:0003723">
    <property type="term" value="F:RNA binding"/>
    <property type="evidence" value="ECO:0007669"/>
    <property type="project" value="UniProtKB-UniRule"/>
</dbReference>
<dbReference type="Pfam" id="PF01926">
    <property type="entry name" value="MMR_HSR1"/>
    <property type="match status" value="1"/>
</dbReference>
<keyword evidence="3" id="KW-0694">RNA-binding</keyword>
<evidence type="ECO:0000256" key="3">
    <source>
        <dbReference type="PROSITE-ProRule" id="PRU00176"/>
    </source>
</evidence>
<evidence type="ECO:0000259" key="6">
    <source>
        <dbReference type="PROSITE" id="PS51883"/>
    </source>
</evidence>
<dbReference type="GO" id="GO:0005739">
    <property type="term" value="C:mitochondrion"/>
    <property type="evidence" value="ECO:0007669"/>
    <property type="project" value="TreeGrafter"/>
</dbReference>
<dbReference type="PRINTS" id="PR00326">
    <property type="entry name" value="GTP1OBG"/>
</dbReference>
<dbReference type="SUPFAM" id="SSF52540">
    <property type="entry name" value="P-loop containing nucleoside triphosphate hydrolases"/>
    <property type="match status" value="1"/>
</dbReference>
<dbReference type="InterPro" id="IPR027417">
    <property type="entry name" value="P-loop_NTPase"/>
</dbReference>
<dbReference type="Gene3D" id="3.30.70.330">
    <property type="match status" value="2"/>
</dbReference>
<dbReference type="PROSITE" id="PS51883">
    <property type="entry name" value="OBG"/>
    <property type="match status" value="1"/>
</dbReference>
<dbReference type="SUPFAM" id="SSF82051">
    <property type="entry name" value="Obg GTP-binding protein N-terminal domain"/>
    <property type="match status" value="1"/>
</dbReference>
<protein>
    <submittedName>
        <fullName evidence="7">Uncharacterized protein</fullName>
    </submittedName>
</protein>
<dbReference type="InterPro" id="IPR006169">
    <property type="entry name" value="GTP1_OBG_dom"/>
</dbReference>
<feature type="domain" description="RRM" evidence="4">
    <location>
        <begin position="25"/>
        <end position="102"/>
    </location>
</feature>
<evidence type="ECO:0000256" key="2">
    <source>
        <dbReference type="ARBA" id="ARBA00023134"/>
    </source>
</evidence>
<dbReference type="InterPro" id="IPR031167">
    <property type="entry name" value="G_OBG"/>
</dbReference>
<dbReference type="PANTHER" id="PTHR11702:SF31">
    <property type="entry name" value="MITOCHONDRIAL RIBOSOME-ASSOCIATED GTPASE 2"/>
    <property type="match status" value="1"/>
</dbReference>
<dbReference type="GO" id="GO:0003924">
    <property type="term" value="F:GTPase activity"/>
    <property type="evidence" value="ECO:0007669"/>
    <property type="project" value="InterPro"/>
</dbReference>
<dbReference type="InterPro" id="IPR012677">
    <property type="entry name" value="Nucleotide-bd_a/b_plait_sf"/>
</dbReference>
<evidence type="ECO:0000313" key="8">
    <source>
        <dbReference type="Proteomes" id="UP000663845"/>
    </source>
</evidence>
<dbReference type="PROSITE" id="PS51710">
    <property type="entry name" value="G_OBG"/>
    <property type="match status" value="1"/>
</dbReference>
<dbReference type="SUPFAM" id="SSF54928">
    <property type="entry name" value="RNA-binding domain, RBD"/>
    <property type="match status" value="1"/>
</dbReference>
<feature type="domain" description="OBG-type G" evidence="5">
    <location>
        <begin position="305"/>
        <end position="471"/>
    </location>
</feature>
<dbReference type="InterPro" id="IPR045086">
    <property type="entry name" value="OBG_GTPase"/>
</dbReference>
<feature type="domain" description="RRM" evidence="4">
    <location>
        <begin position="112"/>
        <end position="182"/>
    </location>
</feature>
<dbReference type="GO" id="GO:0042254">
    <property type="term" value="P:ribosome biogenesis"/>
    <property type="evidence" value="ECO:0007669"/>
    <property type="project" value="UniProtKB-UniRule"/>
</dbReference>
<comment type="caution">
    <text evidence="7">The sequence shown here is derived from an EMBL/GenBank/DDBJ whole genome shotgun (WGS) entry which is preliminary data.</text>
</comment>
<evidence type="ECO:0000259" key="5">
    <source>
        <dbReference type="PROSITE" id="PS51710"/>
    </source>
</evidence>
<dbReference type="Pfam" id="PF01018">
    <property type="entry name" value="GTP1_OBG"/>
    <property type="match status" value="1"/>
</dbReference>
<evidence type="ECO:0000256" key="1">
    <source>
        <dbReference type="ARBA" id="ARBA00022741"/>
    </source>
</evidence>
<dbReference type="Proteomes" id="UP000663845">
    <property type="component" value="Unassembled WGS sequence"/>
</dbReference>
<evidence type="ECO:0000259" key="4">
    <source>
        <dbReference type="PROSITE" id="PS50102"/>
    </source>
</evidence>
<dbReference type="Pfam" id="PF00076">
    <property type="entry name" value="RRM_1"/>
    <property type="match status" value="2"/>
</dbReference>
<organism evidence="7 8">
    <name type="scientific">Adineta steineri</name>
    <dbReference type="NCBI Taxonomy" id="433720"/>
    <lineage>
        <taxon>Eukaryota</taxon>
        <taxon>Metazoa</taxon>
        <taxon>Spiralia</taxon>
        <taxon>Gnathifera</taxon>
        <taxon>Rotifera</taxon>
        <taxon>Eurotatoria</taxon>
        <taxon>Bdelloidea</taxon>
        <taxon>Adinetida</taxon>
        <taxon>Adinetidae</taxon>
        <taxon>Adineta</taxon>
    </lineage>
</organism>
<dbReference type="SMART" id="SM00360">
    <property type="entry name" value="RRM"/>
    <property type="match status" value="2"/>
</dbReference>
<dbReference type="InterPro" id="IPR006073">
    <property type="entry name" value="GTP-bd"/>
</dbReference>
<reference evidence="7" key="1">
    <citation type="submission" date="2021-02" db="EMBL/GenBank/DDBJ databases">
        <authorList>
            <person name="Nowell W R."/>
        </authorList>
    </citation>
    <scope>NUCLEOTIDE SEQUENCE</scope>
</reference>
<keyword evidence="2" id="KW-0342">GTP-binding</keyword>
<dbReference type="InterPro" id="IPR035979">
    <property type="entry name" value="RBD_domain_sf"/>
</dbReference>
<dbReference type="InterPro" id="IPR036726">
    <property type="entry name" value="GTP1_OBG_dom_sf"/>
</dbReference>
<dbReference type="PROSITE" id="PS50102">
    <property type="entry name" value="RRM"/>
    <property type="match status" value="2"/>
</dbReference>
<dbReference type="Gene3D" id="3.40.50.300">
    <property type="entry name" value="P-loop containing nucleotide triphosphate hydrolases"/>
    <property type="match status" value="1"/>
</dbReference>
<accession>A0A813N6F1</accession>
<dbReference type="InterPro" id="IPR000504">
    <property type="entry name" value="RRM_dom"/>
</dbReference>
<evidence type="ECO:0000313" key="7">
    <source>
        <dbReference type="EMBL" id="CAF0735070.1"/>
    </source>
</evidence>
<dbReference type="CDD" id="cd01898">
    <property type="entry name" value="Obg"/>
    <property type="match status" value="1"/>
</dbReference>
<dbReference type="PANTHER" id="PTHR11702">
    <property type="entry name" value="DEVELOPMENTALLY REGULATED GTP-BINDING PROTEIN-RELATED"/>
    <property type="match status" value="1"/>
</dbReference>
<keyword evidence="1" id="KW-0547">Nucleotide-binding</keyword>
<gene>
    <name evidence="7" type="ORF">JYZ213_LOCUS1493</name>
</gene>
<proteinExistence type="predicted"/>
<dbReference type="AlphaFoldDB" id="A0A813N6F1"/>